<dbReference type="HAMAP" id="MF_00393">
    <property type="entry name" value="Glyc3P_acyltrans"/>
    <property type="match status" value="1"/>
</dbReference>
<comment type="pathway">
    <text evidence="3">Lipid metabolism.</text>
</comment>
<dbReference type="RefSeq" id="WP_073318113.1">
    <property type="nucleotide sequence ID" value="NZ_FQWD01000001.1"/>
</dbReference>
<dbReference type="UniPathway" id="UPA00557">
    <property type="reaction ID" value="UER00612"/>
</dbReference>
<evidence type="ECO:0000259" key="16">
    <source>
        <dbReference type="SMART" id="SM00563"/>
    </source>
</evidence>
<comment type="subcellular location">
    <subcellularLocation>
        <location evidence="1 15">Cell membrane</location>
        <topology evidence="1 15">Peripheral membrane protein</topology>
        <orientation evidence="1 15">Cytoplasmic side</orientation>
    </subcellularLocation>
</comment>
<evidence type="ECO:0000256" key="9">
    <source>
        <dbReference type="ARBA" id="ARBA00022679"/>
    </source>
</evidence>
<name>A0A1M5FFH3_9ALTE</name>
<dbReference type="SUPFAM" id="SSF69593">
    <property type="entry name" value="Glycerol-3-phosphate (1)-acyltransferase"/>
    <property type="match status" value="1"/>
</dbReference>
<proteinExistence type="inferred from homology"/>
<dbReference type="GO" id="GO:0004366">
    <property type="term" value="F:glycerol-3-phosphate O-acyltransferase activity"/>
    <property type="evidence" value="ECO:0007669"/>
    <property type="project" value="UniProtKB-UniRule"/>
</dbReference>
<dbReference type="PIRSF" id="PIRSF500064">
    <property type="entry name" value="GPAT"/>
    <property type="match status" value="1"/>
</dbReference>
<comment type="similarity">
    <text evidence="4 15">Belongs to the GPAT/DAPAT family.</text>
</comment>
<keyword evidence="15" id="KW-0443">Lipid metabolism</keyword>
<comment type="catalytic activity">
    <reaction evidence="14 15">
        <text>sn-glycerol 3-phosphate + an acyl-CoA = a 1-acyl-sn-glycero-3-phosphate + CoA</text>
        <dbReference type="Rhea" id="RHEA:15325"/>
        <dbReference type="ChEBI" id="CHEBI:57287"/>
        <dbReference type="ChEBI" id="CHEBI:57597"/>
        <dbReference type="ChEBI" id="CHEBI:57970"/>
        <dbReference type="ChEBI" id="CHEBI:58342"/>
        <dbReference type="EC" id="2.3.1.15"/>
    </reaction>
</comment>
<sequence length="827" mass="93043">MSWMRQALLNVFRLPVKWLVSTKSTPANVEAELGIDKSRPIIYLLPTNSITDQLALQMSAEKLGLPNPMGQVTLAGKDYPASLFLRRTDPLFRKHAKETDIEHVFAELFHIHREHDEIDVQVVPVFVSWGRAPDKGKPGFADLITHVAAPSWFRKFFIVLFLGRDNFISYSKAVSSRVMANQHGSDESVAHKLVRVASTHFQRKRQSMTGPTLLDRQQLNNAILGSESVKRAMAEECRGKNLSADQSKSLASGYVQEIAADYREGLIRFGDRLLTRIWNKIYNGINVGHANRIRELANNGHEIIYVPCHRSHMDYLLLTYVIYHEGLVTPHIAAGINLNFWPVGGIFRRGGAFFLRRSFAGNKLYTAVFREYLELLFKKGYAVKYYPEGGRSRTGRLIPPKTGMLAMTIQAAVKGVNRPVSLVPVYIGYENVMEVKSYLNELKGSSKKKESNLQVFSAIRKLKNYGHGFVNFGEPLSLTQFLDSQAPEWRKSQLDNPDKKPAWLTPTVNGLASELMTRINSAAAINGMTLTALCLLASKTQTMSKQELEQAMRDYLTLLANAPYSSDATLPEEDATALLANTLKLDRLQVTEDSYGTLIGPQPGNAVYLTYYRNNIIHLFALPGVIMTAVFANQKMERTAILQLMAALYPLLQRELFLHFSQDEALAYTSTLIDAFKQSGMLVQGGRYLTPPDANSDHFHSSWLLSRCMQETFQRYAVVLTLLKREKVISRGELERESKTVAERLSKLYGMHSPEFYDKNVLSSFISALRDNHWLDSGDGGSLKYSEEASALRRDIIALVWPEIAQHLEKDILHADAKEADNDSSAL</sequence>
<evidence type="ECO:0000256" key="7">
    <source>
        <dbReference type="ARBA" id="ARBA00022475"/>
    </source>
</evidence>
<dbReference type="OrthoDB" id="335193at2"/>
<evidence type="ECO:0000256" key="4">
    <source>
        <dbReference type="ARBA" id="ARBA00007937"/>
    </source>
</evidence>
<reference evidence="18" key="1">
    <citation type="submission" date="2016-11" db="EMBL/GenBank/DDBJ databases">
        <authorList>
            <person name="Varghese N."/>
            <person name="Submissions S."/>
        </authorList>
    </citation>
    <scope>NUCLEOTIDE SEQUENCE [LARGE SCALE GENOMIC DNA]</scope>
    <source>
        <strain evidence="18">CGMCC 1.8995</strain>
    </source>
</reference>
<dbReference type="NCBIfam" id="TIGR03703">
    <property type="entry name" value="plsB"/>
    <property type="match status" value="1"/>
</dbReference>
<evidence type="ECO:0000256" key="5">
    <source>
        <dbReference type="ARBA" id="ARBA00013113"/>
    </source>
</evidence>
<organism evidence="17 18">
    <name type="scientific">Marisediminitalea aggregata</name>
    <dbReference type="NCBI Taxonomy" id="634436"/>
    <lineage>
        <taxon>Bacteria</taxon>
        <taxon>Pseudomonadati</taxon>
        <taxon>Pseudomonadota</taxon>
        <taxon>Gammaproteobacteria</taxon>
        <taxon>Alteromonadales</taxon>
        <taxon>Alteromonadaceae</taxon>
        <taxon>Marisediminitalea</taxon>
    </lineage>
</organism>
<dbReference type="STRING" id="634436.SAMN05216361_0818"/>
<evidence type="ECO:0000256" key="12">
    <source>
        <dbReference type="ARBA" id="ARBA00023264"/>
    </source>
</evidence>
<dbReference type="EC" id="2.3.1.15" evidence="5 15"/>
<dbReference type="PIRSF" id="PIRSF000437">
    <property type="entry name" value="GPAT_DHAPAT"/>
    <property type="match status" value="1"/>
</dbReference>
<evidence type="ECO:0000313" key="18">
    <source>
        <dbReference type="Proteomes" id="UP000184520"/>
    </source>
</evidence>
<evidence type="ECO:0000256" key="1">
    <source>
        <dbReference type="ARBA" id="ARBA00004413"/>
    </source>
</evidence>
<dbReference type="InterPro" id="IPR022284">
    <property type="entry name" value="GPAT/DHAPAT"/>
</dbReference>
<dbReference type="GO" id="GO:0006631">
    <property type="term" value="P:fatty acid metabolic process"/>
    <property type="evidence" value="ECO:0007669"/>
    <property type="project" value="TreeGrafter"/>
</dbReference>
<dbReference type="AlphaFoldDB" id="A0A1M5FFH3"/>
<dbReference type="SMART" id="SM00563">
    <property type="entry name" value="PlsC"/>
    <property type="match status" value="1"/>
</dbReference>
<evidence type="ECO:0000256" key="14">
    <source>
        <dbReference type="ARBA" id="ARBA00048427"/>
    </source>
</evidence>
<dbReference type="InterPro" id="IPR045520">
    <property type="entry name" value="GPAT/DHAPAT_C"/>
</dbReference>
<dbReference type="NCBIfam" id="NF003441">
    <property type="entry name" value="PRK04974.1"/>
    <property type="match status" value="1"/>
</dbReference>
<comment type="pathway">
    <text evidence="2 15">Phospholipid metabolism; CDP-diacylglycerol biosynthesis; CDP-diacylglycerol from sn-glycerol 3-phosphate: step 1/3.</text>
</comment>
<evidence type="ECO:0000256" key="15">
    <source>
        <dbReference type="HAMAP-Rule" id="MF_00393"/>
    </source>
</evidence>
<keyword evidence="12 15" id="KW-1208">Phospholipid metabolism</keyword>
<accession>A0A1M5FFH3</accession>
<evidence type="ECO:0000313" key="17">
    <source>
        <dbReference type="EMBL" id="SHF90235.1"/>
    </source>
</evidence>
<feature type="domain" description="Phospholipid/glycerol acyltransferase" evidence="16">
    <location>
        <begin position="303"/>
        <end position="430"/>
    </location>
</feature>
<evidence type="ECO:0000256" key="10">
    <source>
        <dbReference type="ARBA" id="ARBA00023136"/>
    </source>
</evidence>
<dbReference type="Pfam" id="PF19277">
    <property type="entry name" value="GPAT_C"/>
    <property type="match status" value="1"/>
</dbReference>
<dbReference type="Pfam" id="PF01553">
    <property type="entry name" value="Acyltransferase"/>
    <property type="match status" value="1"/>
</dbReference>
<dbReference type="Proteomes" id="UP000184520">
    <property type="component" value="Unassembled WGS sequence"/>
</dbReference>
<dbReference type="PANTHER" id="PTHR12563:SF17">
    <property type="entry name" value="DIHYDROXYACETONE PHOSPHATE ACYLTRANSFERASE"/>
    <property type="match status" value="1"/>
</dbReference>
<dbReference type="CDD" id="cd07993">
    <property type="entry name" value="LPLAT_DHAPAT-like"/>
    <property type="match status" value="1"/>
</dbReference>
<evidence type="ECO:0000256" key="8">
    <source>
        <dbReference type="ARBA" id="ARBA00022516"/>
    </source>
</evidence>
<keyword evidence="18" id="KW-1185">Reference proteome</keyword>
<keyword evidence="10 15" id="KW-0472">Membrane</keyword>
<dbReference type="InterPro" id="IPR028354">
    <property type="entry name" value="GPAT_PlsB"/>
</dbReference>
<gene>
    <name evidence="15" type="primary">plsB</name>
    <name evidence="17" type="ORF">SAMN05216361_0818</name>
</gene>
<dbReference type="EMBL" id="FQWD01000001">
    <property type="protein sequence ID" value="SHF90235.1"/>
    <property type="molecule type" value="Genomic_DNA"/>
</dbReference>
<comment type="domain">
    <text evidence="15">The HXXXXD motif is essential for acyltransferase activity and may constitute the binding site for the phosphate moiety of the glycerol-3-phosphate.</text>
</comment>
<keyword evidence="13 15" id="KW-0012">Acyltransferase</keyword>
<evidence type="ECO:0000256" key="13">
    <source>
        <dbReference type="ARBA" id="ARBA00023315"/>
    </source>
</evidence>
<dbReference type="GO" id="GO:0005886">
    <property type="term" value="C:plasma membrane"/>
    <property type="evidence" value="ECO:0007669"/>
    <property type="project" value="UniProtKB-SubCell"/>
</dbReference>
<keyword evidence="11 15" id="KW-0594">Phospholipid biosynthesis</keyword>
<protein>
    <recommendedName>
        <fullName evidence="6 15">Glycerol-3-phosphate acyltransferase</fullName>
        <shortName evidence="15">GPAT</shortName>
        <ecNumber evidence="5 15">2.3.1.15</ecNumber>
    </recommendedName>
</protein>
<evidence type="ECO:0000256" key="2">
    <source>
        <dbReference type="ARBA" id="ARBA00004765"/>
    </source>
</evidence>
<feature type="short sequence motif" description="HXXXXD motif" evidence="15">
    <location>
        <begin position="308"/>
        <end position="313"/>
    </location>
</feature>
<keyword evidence="9 15" id="KW-0808">Transferase</keyword>
<evidence type="ECO:0000256" key="3">
    <source>
        <dbReference type="ARBA" id="ARBA00005189"/>
    </source>
</evidence>
<evidence type="ECO:0000256" key="6">
    <source>
        <dbReference type="ARBA" id="ARBA00013432"/>
    </source>
</evidence>
<keyword evidence="8 15" id="KW-0444">Lipid biosynthesis</keyword>
<dbReference type="InterPro" id="IPR041728">
    <property type="entry name" value="GPAT/DHAPAT_LPLAT"/>
</dbReference>
<keyword evidence="7 15" id="KW-1003">Cell membrane</keyword>
<dbReference type="PANTHER" id="PTHR12563">
    <property type="entry name" value="GLYCEROL-3-PHOSPHATE ACYLTRANSFERASE"/>
    <property type="match status" value="1"/>
</dbReference>
<dbReference type="GO" id="GO:0016024">
    <property type="term" value="P:CDP-diacylglycerol biosynthetic process"/>
    <property type="evidence" value="ECO:0007669"/>
    <property type="project" value="UniProtKB-UniRule"/>
</dbReference>
<dbReference type="InterPro" id="IPR002123">
    <property type="entry name" value="Plipid/glycerol_acylTrfase"/>
</dbReference>
<evidence type="ECO:0000256" key="11">
    <source>
        <dbReference type="ARBA" id="ARBA00023209"/>
    </source>
</evidence>